<evidence type="ECO:0008006" key="13">
    <source>
        <dbReference type="Google" id="ProtNLM"/>
    </source>
</evidence>
<feature type="domain" description="MacB-like periplasmic core" evidence="10">
    <location>
        <begin position="21"/>
        <end position="279"/>
    </location>
</feature>
<name>A0A6S4GRH5_9BACT</name>
<feature type="transmembrane region" description="Helical" evidence="8">
    <location>
        <begin position="356"/>
        <end position="377"/>
    </location>
</feature>
<evidence type="ECO:0000256" key="4">
    <source>
        <dbReference type="ARBA" id="ARBA00022989"/>
    </source>
</evidence>
<evidence type="ECO:0000256" key="1">
    <source>
        <dbReference type="ARBA" id="ARBA00004651"/>
    </source>
</evidence>
<evidence type="ECO:0000256" key="7">
    <source>
        <dbReference type="SAM" id="MobiDB-lite"/>
    </source>
</evidence>
<feature type="domain" description="ABC3 transporter permease C-terminal" evidence="9">
    <location>
        <begin position="307"/>
        <end position="428"/>
    </location>
</feature>
<gene>
    <name evidence="11" type="ORF">TM7x_00975</name>
</gene>
<protein>
    <recommendedName>
        <fullName evidence="13">ABC transporter permease</fullName>
    </recommendedName>
</protein>
<dbReference type="AlphaFoldDB" id="A0A6S4GRH5"/>
<dbReference type="Proteomes" id="UP000030902">
    <property type="component" value="Chromosome"/>
</dbReference>
<dbReference type="InterPro" id="IPR050250">
    <property type="entry name" value="Macrolide_Exporter_MacB"/>
</dbReference>
<dbReference type="PANTHER" id="PTHR30572:SF4">
    <property type="entry name" value="ABC TRANSPORTER PERMEASE YTRF"/>
    <property type="match status" value="1"/>
</dbReference>
<proteinExistence type="inferred from homology"/>
<evidence type="ECO:0000313" key="11">
    <source>
        <dbReference type="EMBL" id="AJA06746.1"/>
    </source>
</evidence>
<organism evidence="11 12">
    <name type="scientific">Candidatus Nanosynbacter lyticus</name>
    <dbReference type="NCBI Taxonomy" id="2093824"/>
    <lineage>
        <taxon>Bacteria</taxon>
        <taxon>Candidatus Saccharimonadota</taxon>
        <taxon>Candidatus Saccharimonadia</taxon>
        <taxon>Candidatus Nanosynbacterales</taxon>
        <taxon>Candidatus Nanosynbacteraceae</taxon>
        <taxon>Candidatus Nanosynbacter</taxon>
    </lineage>
</organism>
<evidence type="ECO:0000256" key="2">
    <source>
        <dbReference type="ARBA" id="ARBA00022475"/>
    </source>
</evidence>
<dbReference type="GO" id="GO:0022857">
    <property type="term" value="F:transmembrane transporter activity"/>
    <property type="evidence" value="ECO:0007669"/>
    <property type="project" value="TreeGrafter"/>
</dbReference>
<dbReference type="InterPro" id="IPR025857">
    <property type="entry name" value="MacB_PCD"/>
</dbReference>
<evidence type="ECO:0000256" key="8">
    <source>
        <dbReference type="SAM" id="Phobius"/>
    </source>
</evidence>
<dbReference type="RefSeq" id="WP_039327021.1">
    <property type="nucleotide sequence ID" value="NZ_CP007496.1"/>
</dbReference>
<dbReference type="PANTHER" id="PTHR30572">
    <property type="entry name" value="MEMBRANE COMPONENT OF TRANSPORTER-RELATED"/>
    <property type="match status" value="1"/>
</dbReference>
<dbReference type="Pfam" id="PF02687">
    <property type="entry name" value="FtsX"/>
    <property type="match status" value="1"/>
</dbReference>
<keyword evidence="12" id="KW-1185">Reference proteome</keyword>
<keyword evidence="4 8" id="KW-1133">Transmembrane helix</keyword>
<feature type="transmembrane region" description="Helical" evidence="8">
    <location>
        <begin position="397"/>
        <end position="418"/>
    </location>
</feature>
<evidence type="ECO:0000259" key="9">
    <source>
        <dbReference type="Pfam" id="PF02687"/>
    </source>
</evidence>
<keyword evidence="5 8" id="KW-0472">Membrane</keyword>
<comment type="similarity">
    <text evidence="6">Belongs to the ABC-4 integral membrane protein family.</text>
</comment>
<sequence>MRRIDIIKRAGRNLRQSKGRTILTALAISVGAFTIGLAMMAGEGGRLYTNNIVDSAGDKKVITVYKKAVSSSAEEEALPEYSDSKDKNKSSEVKDRSSLRSKYSMGDEDLAKLRSISHVEKVTPSYSTSGIVYVKSSGNGKKFTPDIAVKADRTRAELAAGSLDDFILKSGEAIIPESYVGKMGFASAKSAIGKTITLGIRGGSSWSASASKEISLKIVAVDKQSDTTIFYQPAVRISSDDAKDIYEYSHYKGLSNEYSLVIVSVDDVKNIDAVKDEISKSYTASSIQDARKALLTMVNVAQMALIGFGGLALLASVFGIINTMYISVLERTSQIGLMKALGTSGRDIGRLFRYEAAWVGLLGGLIGVGSASLITLFNPAIASALKLGAGTNLLVINPIQIILLIVSLMVMAVLAGWLPSRKATKLDPIEALRTE</sequence>
<evidence type="ECO:0000256" key="5">
    <source>
        <dbReference type="ARBA" id="ARBA00023136"/>
    </source>
</evidence>
<evidence type="ECO:0000259" key="10">
    <source>
        <dbReference type="Pfam" id="PF12704"/>
    </source>
</evidence>
<keyword evidence="3 8" id="KW-0812">Transmembrane</keyword>
<dbReference type="KEGG" id="sox:TM7x_00975"/>
<dbReference type="GO" id="GO:0005886">
    <property type="term" value="C:plasma membrane"/>
    <property type="evidence" value="ECO:0007669"/>
    <property type="project" value="UniProtKB-SubCell"/>
</dbReference>
<feature type="transmembrane region" description="Helical" evidence="8">
    <location>
        <begin position="303"/>
        <end position="329"/>
    </location>
</feature>
<evidence type="ECO:0000313" key="12">
    <source>
        <dbReference type="Proteomes" id="UP000030902"/>
    </source>
</evidence>
<accession>A0A6S4GRH5</accession>
<comment type="subcellular location">
    <subcellularLocation>
        <location evidence="1">Cell membrane</location>
        <topology evidence="1">Multi-pass membrane protein</topology>
    </subcellularLocation>
</comment>
<evidence type="ECO:0000256" key="3">
    <source>
        <dbReference type="ARBA" id="ARBA00022692"/>
    </source>
</evidence>
<dbReference type="EMBL" id="CP007496">
    <property type="protein sequence ID" value="AJA06746.1"/>
    <property type="molecule type" value="Genomic_DNA"/>
</dbReference>
<reference evidence="11 12" key="1">
    <citation type="journal article" date="2015" name="Proc. Natl. Acad. Sci. U.S.A.">
        <title>Cultivation of a human-associated TM7 phylotype reveals a reduced genome and epibiotic parasitic lifestyle.</title>
        <authorList>
            <person name="He X."/>
            <person name="McLean J.S."/>
            <person name="Edlund A."/>
            <person name="Yooseph S."/>
            <person name="Hall A.P."/>
            <person name="Liu S.Y."/>
            <person name="Dorrestein P.C."/>
            <person name="Esquenazi E."/>
            <person name="Hunter R.C."/>
            <person name="Cheng G."/>
            <person name="Nelson K.E."/>
            <person name="Lux R."/>
            <person name="Shi W."/>
        </authorList>
    </citation>
    <scope>NUCLEOTIDE SEQUENCE [LARGE SCALE GENOMIC DNA]</scope>
    <source>
        <strain evidence="11 12">TM7x</strain>
    </source>
</reference>
<feature type="region of interest" description="Disordered" evidence="7">
    <location>
        <begin position="76"/>
        <end position="100"/>
    </location>
</feature>
<evidence type="ECO:0000256" key="6">
    <source>
        <dbReference type="ARBA" id="ARBA00038076"/>
    </source>
</evidence>
<feature type="compositionally biased region" description="Basic and acidic residues" evidence="7">
    <location>
        <begin position="82"/>
        <end position="98"/>
    </location>
</feature>
<dbReference type="InterPro" id="IPR003838">
    <property type="entry name" value="ABC3_permease_C"/>
</dbReference>
<feature type="transmembrane region" description="Helical" evidence="8">
    <location>
        <begin position="21"/>
        <end position="41"/>
    </location>
</feature>
<dbReference type="Pfam" id="PF12704">
    <property type="entry name" value="MacB_PCD"/>
    <property type="match status" value="1"/>
</dbReference>
<keyword evidence="2" id="KW-1003">Cell membrane</keyword>